<evidence type="ECO:0000256" key="5">
    <source>
        <dbReference type="ARBA" id="ARBA00022833"/>
    </source>
</evidence>
<protein>
    <recommendedName>
        <fullName evidence="10">C2H2-type domain-containing protein</fullName>
    </recommendedName>
</protein>
<sequence length="628" mass="71476">MVQKSPCVLFSDVCIFENTTRSKCTLCCLWMRVSSLTGRNMADIECRVAIITMATKQKRPCYSISNAYFCGVPGSPNGISKTMPKDPQSPETNIDGSQRGLIWQAQDLIWSLNQPKWTKLDRIKKNRQNRSINEKEYSFLADPTFLAIFWRKFRTFFTFGAFAKKRPMHCLTRKIRNVNFRVRNMNIGCQLDCQTRNQIPDLPETFICMWQDCQYQFTSAQEFYWHVQSHAISVDPVELKNGKKYICSWGDCTSKLNNQLRLKDHMRTHTQEKLVGCPNCGGIFASNTKFYDHCYKQLHHDLKNYQCSHCSRKFSHERLLRDHVRTHINHFKCPQCDMTCPTKVTLLAHIQYRHSDSKPHQCELCEKRFKALYDLSRHMVVHSKENFYRCTFEDCTRTFRAQSSLNAHVLKTHHGMGPLPFGCHVCERQFASGHGLSKHLIKAHNFRLPEGHTRFKYKQDENGLFRLQMTRYESIELTQENQAEVLSIAGEHADEVLSITSDIPPSSPYSMYAPATPASGYEPNTPVCNTPSTPYDPPTPASGYNPPTPGSSAYYNPATPVSVAASSTEYGTPTSSAPTIAPLTPSAPDMPPLTPFGDSTTTHIMDPLTPGASDHVSLEEFVPEPLDH</sequence>
<keyword evidence="7" id="KW-0539">Nucleus</keyword>
<evidence type="ECO:0000256" key="3">
    <source>
        <dbReference type="ARBA" id="ARBA00022737"/>
    </source>
</evidence>
<feature type="non-terminal residue" evidence="11">
    <location>
        <position position="628"/>
    </location>
</feature>
<keyword evidence="5" id="KW-0862">Zinc</keyword>
<feature type="domain" description="C2H2-type" evidence="10">
    <location>
        <begin position="421"/>
        <end position="449"/>
    </location>
</feature>
<feature type="compositionally biased region" description="Polar residues" evidence="9">
    <location>
        <begin position="566"/>
        <end position="578"/>
    </location>
</feature>
<feature type="domain" description="C2H2-type" evidence="10">
    <location>
        <begin position="388"/>
        <end position="418"/>
    </location>
</feature>
<feature type="domain" description="C2H2-type" evidence="10">
    <location>
        <begin position="360"/>
        <end position="387"/>
    </location>
</feature>
<evidence type="ECO:0000256" key="8">
    <source>
        <dbReference type="PROSITE-ProRule" id="PRU00042"/>
    </source>
</evidence>
<comment type="caution">
    <text evidence="11">The sequence shown here is derived from an EMBL/GenBank/DDBJ whole genome shotgun (WGS) entry which is preliminary data.</text>
</comment>
<keyword evidence="12" id="KW-1185">Reference proteome</keyword>
<feature type="domain" description="C2H2-type" evidence="10">
    <location>
        <begin position="245"/>
        <end position="274"/>
    </location>
</feature>
<dbReference type="InterPro" id="IPR036236">
    <property type="entry name" value="Znf_C2H2_sf"/>
</dbReference>
<dbReference type="SUPFAM" id="SSF57667">
    <property type="entry name" value="beta-beta-alpha zinc fingers"/>
    <property type="match status" value="4"/>
</dbReference>
<dbReference type="PANTHER" id="PTHR24391:SF18">
    <property type="entry name" value="EG:115C2.6 PROTEIN"/>
    <property type="match status" value="1"/>
</dbReference>
<evidence type="ECO:0000256" key="9">
    <source>
        <dbReference type="SAM" id="MobiDB-lite"/>
    </source>
</evidence>
<dbReference type="SMART" id="SM00355">
    <property type="entry name" value="ZnF_C2H2"/>
    <property type="match status" value="8"/>
</dbReference>
<dbReference type="EMBL" id="CAXKWB010003727">
    <property type="protein sequence ID" value="CAL4070020.1"/>
    <property type="molecule type" value="Genomic_DNA"/>
</dbReference>
<name>A0AAV2Q885_MEGNR</name>
<feature type="domain" description="C2H2-type" evidence="10">
    <location>
        <begin position="331"/>
        <end position="359"/>
    </location>
</feature>
<reference evidence="11 12" key="1">
    <citation type="submission" date="2024-05" db="EMBL/GenBank/DDBJ databases">
        <authorList>
            <person name="Wallberg A."/>
        </authorList>
    </citation>
    <scope>NUCLEOTIDE SEQUENCE [LARGE SCALE GENOMIC DNA]</scope>
</reference>
<evidence type="ECO:0000256" key="2">
    <source>
        <dbReference type="ARBA" id="ARBA00022723"/>
    </source>
</evidence>
<dbReference type="Pfam" id="PF00096">
    <property type="entry name" value="zf-C2H2"/>
    <property type="match status" value="3"/>
</dbReference>
<proteinExistence type="predicted"/>
<dbReference type="AlphaFoldDB" id="A0AAV2Q885"/>
<evidence type="ECO:0000313" key="12">
    <source>
        <dbReference type="Proteomes" id="UP001497623"/>
    </source>
</evidence>
<keyword evidence="2" id="KW-0479">Metal-binding</keyword>
<evidence type="ECO:0000256" key="4">
    <source>
        <dbReference type="ARBA" id="ARBA00022771"/>
    </source>
</evidence>
<keyword evidence="3" id="KW-0677">Repeat</keyword>
<accession>A0AAV2Q885</accession>
<dbReference type="GO" id="GO:0008270">
    <property type="term" value="F:zinc ion binding"/>
    <property type="evidence" value="ECO:0007669"/>
    <property type="project" value="UniProtKB-KW"/>
</dbReference>
<evidence type="ECO:0000259" key="10">
    <source>
        <dbReference type="PROSITE" id="PS50157"/>
    </source>
</evidence>
<dbReference type="PROSITE" id="PS00028">
    <property type="entry name" value="ZINC_FINGER_C2H2_1"/>
    <property type="match status" value="7"/>
</dbReference>
<feature type="domain" description="C2H2-type" evidence="10">
    <location>
        <begin position="305"/>
        <end position="332"/>
    </location>
</feature>
<dbReference type="PANTHER" id="PTHR24391">
    <property type="entry name" value="HISTONE H4 TRANSCRIPTION FACTOR-RELATED"/>
    <property type="match status" value="1"/>
</dbReference>
<dbReference type="GO" id="GO:0000978">
    <property type="term" value="F:RNA polymerase II cis-regulatory region sequence-specific DNA binding"/>
    <property type="evidence" value="ECO:0007669"/>
    <property type="project" value="TreeGrafter"/>
</dbReference>
<evidence type="ECO:0000256" key="1">
    <source>
        <dbReference type="ARBA" id="ARBA00004123"/>
    </source>
</evidence>
<dbReference type="GO" id="GO:0005634">
    <property type="term" value="C:nucleus"/>
    <property type="evidence" value="ECO:0007669"/>
    <property type="project" value="UniProtKB-SubCell"/>
</dbReference>
<comment type="subcellular location">
    <subcellularLocation>
        <location evidence="1">Nucleus</location>
    </subcellularLocation>
</comment>
<dbReference type="FunFam" id="3.30.160.60:FF:000446">
    <property type="entry name" value="Zinc finger protein"/>
    <property type="match status" value="1"/>
</dbReference>
<feature type="region of interest" description="Disordered" evidence="9">
    <location>
        <begin position="566"/>
        <end position="585"/>
    </location>
</feature>
<dbReference type="InterPro" id="IPR051574">
    <property type="entry name" value="ZnF_E-box_Homeobox"/>
</dbReference>
<keyword evidence="4 8" id="KW-0863">Zinc-finger</keyword>
<feature type="region of interest" description="Disordered" evidence="9">
    <location>
        <begin position="522"/>
        <end position="551"/>
    </location>
</feature>
<evidence type="ECO:0000313" key="11">
    <source>
        <dbReference type="EMBL" id="CAL4070020.1"/>
    </source>
</evidence>
<organism evidence="11 12">
    <name type="scientific">Meganyctiphanes norvegica</name>
    <name type="common">Northern krill</name>
    <name type="synonym">Thysanopoda norvegica</name>
    <dbReference type="NCBI Taxonomy" id="48144"/>
    <lineage>
        <taxon>Eukaryota</taxon>
        <taxon>Metazoa</taxon>
        <taxon>Ecdysozoa</taxon>
        <taxon>Arthropoda</taxon>
        <taxon>Crustacea</taxon>
        <taxon>Multicrustacea</taxon>
        <taxon>Malacostraca</taxon>
        <taxon>Eumalacostraca</taxon>
        <taxon>Eucarida</taxon>
        <taxon>Euphausiacea</taxon>
        <taxon>Euphausiidae</taxon>
        <taxon>Meganyctiphanes</taxon>
    </lineage>
</organism>
<feature type="region of interest" description="Disordered" evidence="9">
    <location>
        <begin position="608"/>
        <end position="628"/>
    </location>
</feature>
<dbReference type="GO" id="GO:0000981">
    <property type="term" value="F:DNA-binding transcription factor activity, RNA polymerase II-specific"/>
    <property type="evidence" value="ECO:0007669"/>
    <property type="project" value="TreeGrafter"/>
</dbReference>
<evidence type="ECO:0000256" key="6">
    <source>
        <dbReference type="ARBA" id="ARBA00023125"/>
    </source>
</evidence>
<gene>
    <name evidence="11" type="ORF">MNOR_LOCUS8158</name>
</gene>
<evidence type="ECO:0000256" key="7">
    <source>
        <dbReference type="ARBA" id="ARBA00023242"/>
    </source>
</evidence>
<dbReference type="GO" id="GO:0045892">
    <property type="term" value="P:negative regulation of DNA-templated transcription"/>
    <property type="evidence" value="ECO:0007669"/>
    <property type="project" value="UniProtKB-ARBA"/>
</dbReference>
<dbReference type="Gene3D" id="3.30.160.60">
    <property type="entry name" value="Classic Zinc Finger"/>
    <property type="match status" value="4"/>
</dbReference>
<dbReference type="Proteomes" id="UP001497623">
    <property type="component" value="Unassembled WGS sequence"/>
</dbReference>
<dbReference type="InterPro" id="IPR013087">
    <property type="entry name" value="Znf_C2H2_type"/>
</dbReference>
<dbReference type="PROSITE" id="PS50157">
    <property type="entry name" value="ZINC_FINGER_C2H2_2"/>
    <property type="match status" value="6"/>
</dbReference>
<keyword evidence="6" id="KW-0238">DNA-binding</keyword>